<proteinExistence type="predicted"/>
<keyword evidence="1" id="KW-0472">Membrane</keyword>
<dbReference type="EMBL" id="LT607410">
    <property type="protein sequence ID" value="SCF10689.1"/>
    <property type="molecule type" value="Genomic_DNA"/>
</dbReference>
<sequence>MRPVRIPWRKIWTEKPPPNRWLAAGLPTLSLFGLGFLLRLAFDSDSRTSGLVWLGYGGLGLIGLVLTVVGVAKALGSGNGGTPSE</sequence>
<organism evidence="2 3">
    <name type="scientific">Micromonospora purpureochromogenes</name>
    <dbReference type="NCBI Taxonomy" id="47872"/>
    <lineage>
        <taxon>Bacteria</taxon>
        <taxon>Bacillati</taxon>
        <taxon>Actinomycetota</taxon>
        <taxon>Actinomycetes</taxon>
        <taxon>Micromonosporales</taxon>
        <taxon>Micromonosporaceae</taxon>
        <taxon>Micromonospora</taxon>
    </lineage>
</organism>
<feature type="transmembrane region" description="Helical" evidence="1">
    <location>
        <begin position="21"/>
        <end position="42"/>
    </location>
</feature>
<evidence type="ECO:0000313" key="2">
    <source>
        <dbReference type="EMBL" id="SCF10689.1"/>
    </source>
</evidence>
<reference evidence="2 3" key="1">
    <citation type="submission" date="2016-06" db="EMBL/GenBank/DDBJ databases">
        <authorList>
            <person name="Kjaerup R.B."/>
            <person name="Dalgaard T.S."/>
            <person name="Juul-Madsen H.R."/>
        </authorList>
    </citation>
    <scope>NUCLEOTIDE SEQUENCE [LARGE SCALE GENOMIC DNA]</scope>
    <source>
        <strain evidence="2 3">DSM 43821</strain>
    </source>
</reference>
<evidence type="ECO:0000313" key="3">
    <source>
        <dbReference type="Proteomes" id="UP000198228"/>
    </source>
</evidence>
<feature type="transmembrane region" description="Helical" evidence="1">
    <location>
        <begin position="54"/>
        <end position="75"/>
    </location>
</feature>
<keyword evidence="1" id="KW-0812">Transmembrane</keyword>
<gene>
    <name evidence="2" type="ORF">GA0074696_2768</name>
</gene>
<name>A0A1C4XQ86_9ACTN</name>
<evidence type="ECO:0000256" key="1">
    <source>
        <dbReference type="SAM" id="Phobius"/>
    </source>
</evidence>
<keyword evidence="1" id="KW-1133">Transmembrane helix</keyword>
<dbReference type="Proteomes" id="UP000198228">
    <property type="component" value="Chromosome I"/>
</dbReference>
<accession>A0A1C4XQ86</accession>
<protein>
    <submittedName>
        <fullName evidence="2">Uncharacterized protein</fullName>
    </submittedName>
</protein>
<dbReference type="AlphaFoldDB" id="A0A1C4XQ86"/>